<dbReference type="PANTHER" id="PTHR42756">
    <property type="entry name" value="TRANSCRIPTIONAL REGULATOR, MARR"/>
    <property type="match status" value="1"/>
</dbReference>
<evidence type="ECO:0000256" key="2">
    <source>
        <dbReference type="ARBA" id="ARBA00023125"/>
    </source>
</evidence>
<dbReference type="GO" id="GO:0003700">
    <property type="term" value="F:DNA-binding transcription factor activity"/>
    <property type="evidence" value="ECO:0007669"/>
    <property type="project" value="InterPro"/>
</dbReference>
<dbReference type="SUPFAM" id="SSF46785">
    <property type="entry name" value="Winged helix' DNA-binding domain"/>
    <property type="match status" value="1"/>
</dbReference>
<dbReference type="PANTHER" id="PTHR42756:SF1">
    <property type="entry name" value="TRANSCRIPTIONAL REPRESSOR OF EMRAB OPERON"/>
    <property type="match status" value="1"/>
</dbReference>
<name>U2YPU2_9SPHN</name>
<dbReference type="KEGG" id="ntd:EGO55_07015"/>
<dbReference type="RefSeq" id="WP_021691505.1">
    <property type="nucleotide sequence ID" value="NZ_BASZ01000010.1"/>
</dbReference>
<dbReference type="AlphaFoldDB" id="U2YPU2"/>
<reference evidence="5 6" key="1">
    <citation type="submission" date="2013-09" db="EMBL/GenBank/DDBJ databases">
        <title>Whole genome shotgun sequence of Novosphingobium tardaugens NBRC 16725.</title>
        <authorList>
            <person name="Isaki S."/>
            <person name="Hosoyama A."/>
            <person name="Tsuchikane K."/>
            <person name="Katsumata H."/>
            <person name="Ando Y."/>
            <person name="Yamazaki S."/>
            <person name="Fujita N."/>
        </authorList>
    </citation>
    <scope>NUCLEOTIDE SEQUENCE [LARGE SCALE GENOMIC DNA]</scope>
    <source>
        <strain evidence="5 6">NBRC 16725</strain>
    </source>
</reference>
<dbReference type="InterPro" id="IPR000835">
    <property type="entry name" value="HTH_MarR-typ"/>
</dbReference>
<dbReference type="eggNOG" id="COG1846">
    <property type="taxonomic scope" value="Bacteria"/>
</dbReference>
<dbReference type="GO" id="GO:0003677">
    <property type="term" value="F:DNA binding"/>
    <property type="evidence" value="ECO:0007669"/>
    <property type="project" value="UniProtKB-KW"/>
</dbReference>
<accession>U2YPU2</accession>
<dbReference type="InterPro" id="IPR036390">
    <property type="entry name" value="WH_DNA-bd_sf"/>
</dbReference>
<evidence type="ECO:0000256" key="1">
    <source>
        <dbReference type="ARBA" id="ARBA00023015"/>
    </source>
</evidence>
<dbReference type="Pfam" id="PF01047">
    <property type="entry name" value="MarR"/>
    <property type="match status" value="1"/>
</dbReference>
<sequence>MQQGKDIFENKMISEALRLLNTRSQMSEFFKSNPLHDGDWIMLLELFISGKSETIYVKQLALTSAESATAAMRRIDRLESEGLISRHPDHRDRRRVIVQLSEQGYAAVQMLLHNIFGSDTQA</sequence>
<keyword evidence="2" id="KW-0238">DNA-binding</keyword>
<dbReference type="SMART" id="SM00347">
    <property type="entry name" value="HTH_MARR"/>
    <property type="match status" value="1"/>
</dbReference>
<protein>
    <recommendedName>
        <fullName evidence="4">HTH marR-type domain-containing protein</fullName>
    </recommendedName>
</protein>
<dbReference type="Gene3D" id="1.10.10.10">
    <property type="entry name" value="Winged helix-like DNA-binding domain superfamily/Winged helix DNA-binding domain"/>
    <property type="match status" value="1"/>
</dbReference>
<dbReference type="PROSITE" id="PS50995">
    <property type="entry name" value="HTH_MARR_2"/>
    <property type="match status" value="1"/>
</dbReference>
<proteinExistence type="predicted"/>
<dbReference type="PRINTS" id="PR00598">
    <property type="entry name" value="HTHMARR"/>
</dbReference>
<dbReference type="InterPro" id="IPR023187">
    <property type="entry name" value="Tscrpt_reg_MarR-type_CS"/>
</dbReference>
<evidence type="ECO:0000256" key="3">
    <source>
        <dbReference type="ARBA" id="ARBA00023163"/>
    </source>
</evidence>
<evidence type="ECO:0000259" key="4">
    <source>
        <dbReference type="PROSITE" id="PS50995"/>
    </source>
</evidence>
<keyword evidence="3" id="KW-0804">Transcription</keyword>
<dbReference type="InterPro" id="IPR036388">
    <property type="entry name" value="WH-like_DNA-bd_sf"/>
</dbReference>
<gene>
    <name evidence="5" type="ORF">NT2_10_01320</name>
</gene>
<comment type="caution">
    <text evidence="5">The sequence shown here is derived from an EMBL/GenBank/DDBJ whole genome shotgun (WGS) entry which is preliminary data.</text>
</comment>
<organism evidence="5 6">
    <name type="scientific">Caenibius tardaugens NBRC 16725</name>
    <dbReference type="NCBI Taxonomy" id="1219035"/>
    <lineage>
        <taxon>Bacteria</taxon>
        <taxon>Pseudomonadati</taxon>
        <taxon>Pseudomonadota</taxon>
        <taxon>Alphaproteobacteria</taxon>
        <taxon>Sphingomonadales</taxon>
        <taxon>Erythrobacteraceae</taxon>
        <taxon>Caenibius</taxon>
    </lineage>
</organism>
<evidence type="ECO:0000313" key="5">
    <source>
        <dbReference type="EMBL" id="GAD50687.1"/>
    </source>
</evidence>
<keyword evidence="1" id="KW-0805">Transcription regulation</keyword>
<dbReference type="EMBL" id="BASZ01000010">
    <property type="protein sequence ID" value="GAD50687.1"/>
    <property type="molecule type" value="Genomic_DNA"/>
</dbReference>
<feature type="domain" description="HTH marR-type" evidence="4">
    <location>
        <begin position="10"/>
        <end position="122"/>
    </location>
</feature>
<dbReference type="OrthoDB" id="7594920at2"/>
<keyword evidence="6" id="KW-1185">Reference proteome</keyword>
<dbReference type="PROSITE" id="PS01117">
    <property type="entry name" value="HTH_MARR_1"/>
    <property type="match status" value="1"/>
</dbReference>
<dbReference type="Proteomes" id="UP000016568">
    <property type="component" value="Unassembled WGS sequence"/>
</dbReference>
<evidence type="ECO:0000313" key="6">
    <source>
        <dbReference type="Proteomes" id="UP000016568"/>
    </source>
</evidence>